<reference evidence="4" key="1">
    <citation type="journal article" date="2019" name="Int. J. Syst. Evol. Microbiol.">
        <title>The Global Catalogue of Microorganisms (GCM) 10K type strain sequencing project: providing services to taxonomists for standard genome sequencing and annotation.</title>
        <authorList>
            <consortium name="The Broad Institute Genomics Platform"/>
            <consortium name="The Broad Institute Genome Sequencing Center for Infectious Disease"/>
            <person name="Wu L."/>
            <person name="Ma J."/>
        </authorList>
    </citation>
    <scope>NUCLEOTIDE SEQUENCE [LARGE SCALE GENOMIC DNA]</scope>
    <source>
        <strain evidence="4">JCM 18959</strain>
    </source>
</reference>
<evidence type="ECO:0008006" key="5">
    <source>
        <dbReference type="Google" id="ProtNLM"/>
    </source>
</evidence>
<comment type="caution">
    <text evidence="3">The sequence shown here is derived from an EMBL/GenBank/DDBJ whole genome shotgun (WGS) entry which is preliminary data.</text>
</comment>
<dbReference type="Proteomes" id="UP001501407">
    <property type="component" value="Unassembled WGS sequence"/>
</dbReference>
<dbReference type="EMBL" id="BAABKZ010000001">
    <property type="protein sequence ID" value="GAA5084862.1"/>
    <property type="molecule type" value="Genomic_DNA"/>
</dbReference>
<sequence>MLLRTLSATIVAAVLLLSLTACAHDEWRSPRAEPTAVGTPAAGFLPETEPSPEATVVPADGSWHGVSPSAGYRVVLLTSGDDSTTETLNTAVEEWASDEHASLRTVRAEDSDPIPAIVDAMDMDPDLIVSTGEALIDALAMVSPNHLDVSFLVLGAELAEPTYNVTSVDWTGAGFRGEGLGSATHFDEGTFTPQRGAAAIRAGTTAVLSGMTGVVLWID</sequence>
<organism evidence="3 4">
    <name type="scientific">Microbacterium yannicii</name>
    <dbReference type="NCBI Taxonomy" id="671622"/>
    <lineage>
        <taxon>Bacteria</taxon>
        <taxon>Bacillati</taxon>
        <taxon>Actinomycetota</taxon>
        <taxon>Actinomycetes</taxon>
        <taxon>Micrococcales</taxon>
        <taxon>Microbacteriaceae</taxon>
        <taxon>Microbacterium</taxon>
    </lineage>
</organism>
<evidence type="ECO:0000313" key="3">
    <source>
        <dbReference type="EMBL" id="GAA5084862.1"/>
    </source>
</evidence>
<keyword evidence="4" id="KW-1185">Reference proteome</keyword>
<evidence type="ECO:0000256" key="2">
    <source>
        <dbReference type="SAM" id="SignalP"/>
    </source>
</evidence>
<dbReference type="Gene3D" id="3.40.50.2300">
    <property type="match status" value="1"/>
</dbReference>
<feature type="region of interest" description="Disordered" evidence="1">
    <location>
        <begin position="28"/>
        <end position="55"/>
    </location>
</feature>
<accession>A0ABP9LWS1</accession>
<dbReference type="RefSeq" id="WP_194412224.1">
    <property type="nucleotide sequence ID" value="NZ_BAABKZ010000001.1"/>
</dbReference>
<protein>
    <recommendedName>
        <fullName evidence="5">BMP family ABC transporter substrate-binding protein</fullName>
    </recommendedName>
</protein>
<dbReference type="PROSITE" id="PS51257">
    <property type="entry name" value="PROKAR_LIPOPROTEIN"/>
    <property type="match status" value="1"/>
</dbReference>
<feature type="signal peptide" evidence="2">
    <location>
        <begin position="1"/>
        <end position="23"/>
    </location>
</feature>
<gene>
    <name evidence="3" type="ORF">GCM10025760_03120</name>
</gene>
<keyword evidence="2" id="KW-0732">Signal</keyword>
<evidence type="ECO:0000313" key="4">
    <source>
        <dbReference type="Proteomes" id="UP001501407"/>
    </source>
</evidence>
<feature type="chain" id="PRO_5045117629" description="BMP family ABC transporter substrate-binding protein" evidence="2">
    <location>
        <begin position="24"/>
        <end position="219"/>
    </location>
</feature>
<proteinExistence type="predicted"/>
<name>A0ABP9LWS1_9MICO</name>
<evidence type="ECO:0000256" key="1">
    <source>
        <dbReference type="SAM" id="MobiDB-lite"/>
    </source>
</evidence>